<reference evidence="2 3" key="1">
    <citation type="submission" date="2024-09" db="EMBL/GenBank/DDBJ databases">
        <title>Novel species of the genus Pelomonas and Roseateles isolated from streams.</title>
        <authorList>
            <person name="Lu H."/>
        </authorList>
    </citation>
    <scope>NUCLEOTIDE SEQUENCE [LARGE SCALE GENOMIC DNA]</scope>
    <source>
        <strain evidence="2 3">BYS96W</strain>
    </source>
</reference>
<evidence type="ECO:0000313" key="3">
    <source>
        <dbReference type="Proteomes" id="UP001606305"/>
    </source>
</evidence>
<dbReference type="InterPro" id="IPR036388">
    <property type="entry name" value="WH-like_DNA-bd_sf"/>
</dbReference>
<proteinExistence type="predicted"/>
<keyword evidence="3" id="KW-1185">Reference proteome</keyword>
<dbReference type="InterPro" id="IPR030392">
    <property type="entry name" value="S74_ICA"/>
</dbReference>
<comment type="caution">
    <text evidence="2">The sequence shown here is derived from an EMBL/GenBank/DDBJ whole genome shotgun (WGS) entry which is preliminary data.</text>
</comment>
<dbReference type="RefSeq" id="WP_394487645.1">
    <property type="nucleotide sequence ID" value="NZ_JBIGIA010000005.1"/>
</dbReference>
<protein>
    <submittedName>
        <fullName evidence="2">Tail fiber domain-containing protein</fullName>
    </submittedName>
</protein>
<dbReference type="Proteomes" id="UP001606305">
    <property type="component" value="Unassembled WGS sequence"/>
</dbReference>
<evidence type="ECO:0000259" key="1">
    <source>
        <dbReference type="PROSITE" id="PS51688"/>
    </source>
</evidence>
<evidence type="ECO:0000313" key="2">
    <source>
        <dbReference type="EMBL" id="MFG6456864.1"/>
    </source>
</evidence>
<gene>
    <name evidence="2" type="ORF">ACG00X_08460</name>
</gene>
<name>A0ABW7G4S7_9BURK</name>
<dbReference type="Pfam" id="PF13884">
    <property type="entry name" value="Peptidase_S74"/>
    <property type="match status" value="1"/>
</dbReference>
<feature type="domain" description="Peptidase S74" evidence="1">
    <location>
        <begin position="320"/>
        <end position="410"/>
    </location>
</feature>
<accession>A0ABW7G4S7</accession>
<dbReference type="PROSITE" id="PS51688">
    <property type="entry name" value="ICA"/>
    <property type="match status" value="1"/>
</dbReference>
<dbReference type="EMBL" id="JBIGIA010000005">
    <property type="protein sequence ID" value="MFG6456864.1"/>
    <property type="molecule type" value="Genomic_DNA"/>
</dbReference>
<dbReference type="Gene3D" id="1.10.10.10">
    <property type="entry name" value="Winged helix-like DNA-binding domain superfamily/Winged helix DNA-binding domain"/>
    <property type="match status" value="1"/>
</dbReference>
<sequence>MKKDPGDIMLAADWNEMQVQAREALAGHRHTGGADAEPITREGIAPGAVDRSRIAPNAVDGTLIDPQADVALKALKVNGRVLLKEIDAIVASVKDLTNNPLVLANTLQVNGASRLNTQVDINGPLTVNGVTTINGNLMARGTQMRFSLAGNGGGQLVLANNTNDNRLYLEAFNTAGNGSAAELLLTGVNATPVPQISLIANQTVTSGNLRTHALIVEDQVSSHVTNDGAFYRWDGQVYINVDDNLYIRDSSRGIRMHFDTISGIFKTDMLRLGDKWRLSGVGDSSANDEWLRLFNISGNGYYGGFAADKMWTSKGTLAGSDARLKHAVAPISGALTKALSLRGVTFHWNAAPDERGDAGVIAQEVESVMPQLVHTGPDGFKGVNYNGLIGVLIEAIREQQTMIDQLKRAVAPGSAP</sequence>
<organism evidence="2 3">
    <name type="scientific">Pelomonas nitida</name>
    <dbReference type="NCBI Taxonomy" id="3299027"/>
    <lineage>
        <taxon>Bacteria</taxon>
        <taxon>Pseudomonadati</taxon>
        <taxon>Pseudomonadota</taxon>
        <taxon>Betaproteobacteria</taxon>
        <taxon>Burkholderiales</taxon>
        <taxon>Sphaerotilaceae</taxon>
        <taxon>Roseateles</taxon>
    </lineage>
</organism>